<sequence>MYTPSIPAIYRRDPSEASGLSRTTIIIIAVCAGVGALVACFLLYRAIRKCRSSARSAPLPPVQPLAHHREHNATRFEESLSRPQTWFEPNIPATHSFRRDSPGESKASLLGKESPLLSPESICSSADAAQEVIVQQTHFQHLPLPSPSYHNSRPGSSSSLNSSDGSCTQHPFPISSDGHAQPLPRSITDLRSGARRPRPISMSSMASNNTAISRSSRYTVRGVPHSPHNNIQIFLPTPLASESNSRESLALPTRRRQSGAYDRRSIADSWMVIEPISGMLPCCQSKR</sequence>
<feature type="transmembrane region" description="Helical" evidence="2">
    <location>
        <begin position="20"/>
        <end position="44"/>
    </location>
</feature>
<evidence type="ECO:0000256" key="1">
    <source>
        <dbReference type="SAM" id="MobiDB-lite"/>
    </source>
</evidence>
<keyword evidence="2" id="KW-0472">Membrane</keyword>
<evidence type="ECO:0000313" key="3">
    <source>
        <dbReference type="EMBL" id="TFK30651.1"/>
    </source>
</evidence>
<proteinExistence type="predicted"/>
<dbReference type="OrthoDB" id="3270653at2759"/>
<keyword evidence="4" id="KW-1185">Reference proteome</keyword>
<keyword evidence="2" id="KW-1133">Transmembrane helix</keyword>
<organism evidence="3 4">
    <name type="scientific">Coprinopsis marcescibilis</name>
    <name type="common">Agaric fungus</name>
    <name type="synonym">Psathyrella marcescibilis</name>
    <dbReference type="NCBI Taxonomy" id="230819"/>
    <lineage>
        <taxon>Eukaryota</taxon>
        <taxon>Fungi</taxon>
        <taxon>Dikarya</taxon>
        <taxon>Basidiomycota</taxon>
        <taxon>Agaricomycotina</taxon>
        <taxon>Agaricomycetes</taxon>
        <taxon>Agaricomycetidae</taxon>
        <taxon>Agaricales</taxon>
        <taxon>Agaricineae</taxon>
        <taxon>Psathyrellaceae</taxon>
        <taxon>Coprinopsis</taxon>
    </lineage>
</organism>
<reference evidence="3 4" key="1">
    <citation type="journal article" date="2019" name="Nat. Ecol. Evol.">
        <title>Megaphylogeny resolves global patterns of mushroom evolution.</title>
        <authorList>
            <person name="Varga T."/>
            <person name="Krizsan K."/>
            <person name="Foldi C."/>
            <person name="Dima B."/>
            <person name="Sanchez-Garcia M."/>
            <person name="Sanchez-Ramirez S."/>
            <person name="Szollosi G.J."/>
            <person name="Szarkandi J.G."/>
            <person name="Papp V."/>
            <person name="Albert L."/>
            <person name="Andreopoulos W."/>
            <person name="Angelini C."/>
            <person name="Antonin V."/>
            <person name="Barry K.W."/>
            <person name="Bougher N.L."/>
            <person name="Buchanan P."/>
            <person name="Buyck B."/>
            <person name="Bense V."/>
            <person name="Catcheside P."/>
            <person name="Chovatia M."/>
            <person name="Cooper J."/>
            <person name="Damon W."/>
            <person name="Desjardin D."/>
            <person name="Finy P."/>
            <person name="Geml J."/>
            <person name="Haridas S."/>
            <person name="Hughes K."/>
            <person name="Justo A."/>
            <person name="Karasinski D."/>
            <person name="Kautmanova I."/>
            <person name="Kiss B."/>
            <person name="Kocsube S."/>
            <person name="Kotiranta H."/>
            <person name="LaButti K.M."/>
            <person name="Lechner B.E."/>
            <person name="Liimatainen K."/>
            <person name="Lipzen A."/>
            <person name="Lukacs Z."/>
            <person name="Mihaltcheva S."/>
            <person name="Morgado L.N."/>
            <person name="Niskanen T."/>
            <person name="Noordeloos M.E."/>
            <person name="Ohm R.A."/>
            <person name="Ortiz-Santana B."/>
            <person name="Ovrebo C."/>
            <person name="Racz N."/>
            <person name="Riley R."/>
            <person name="Savchenko A."/>
            <person name="Shiryaev A."/>
            <person name="Soop K."/>
            <person name="Spirin V."/>
            <person name="Szebenyi C."/>
            <person name="Tomsovsky M."/>
            <person name="Tulloss R.E."/>
            <person name="Uehling J."/>
            <person name="Grigoriev I.V."/>
            <person name="Vagvolgyi C."/>
            <person name="Papp T."/>
            <person name="Martin F.M."/>
            <person name="Miettinen O."/>
            <person name="Hibbett D.S."/>
            <person name="Nagy L.G."/>
        </authorList>
    </citation>
    <scope>NUCLEOTIDE SEQUENCE [LARGE SCALE GENOMIC DNA]</scope>
    <source>
        <strain evidence="3 4">CBS 121175</strain>
    </source>
</reference>
<dbReference type="EMBL" id="ML210146">
    <property type="protein sequence ID" value="TFK30651.1"/>
    <property type="molecule type" value="Genomic_DNA"/>
</dbReference>
<evidence type="ECO:0000256" key="2">
    <source>
        <dbReference type="SAM" id="Phobius"/>
    </source>
</evidence>
<dbReference type="Proteomes" id="UP000307440">
    <property type="component" value="Unassembled WGS sequence"/>
</dbReference>
<name>A0A5C3LPJ9_COPMA</name>
<accession>A0A5C3LPJ9</accession>
<dbReference type="AlphaFoldDB" id="A0A5C3LPJ9"/>
<feature type="region of interest" description="Disordered" evidence="1">
    <location>
        <begin position="143"/>
        <end position="215"/>
    </location>
</feature>
<evidence type="ECO:0000313" key="4">
    <source>
        <dbReference type="Proteomes" id="UP000307440"/>
    </source>
</evidence>
<feature type="region of interest" description="Disordered" evidence="1">
    <location>
        <begin position="89"/>
        <end position="111"/>
    </location>
</feature>
<feature type="compositionally biased region" description="Low complexity" evidence="1">
    <location>
        <begin position="152"/>
        <end position="166"/>
    </location>
</feature>
<feature type="compositionally biased region" description="Polar residues" evidence="1">
    <location>
        <begin position="201"/>
        <end position="215"/>
    </location>
</feature>
<protein>
    <submittedName>
        <fullName evidence="3">Uncharacterized protein</fullName>
    </submittedName>
</protein>
<gene>
    <name evidence="3" type="ORF">FA15DRAFT_629895</name>
</gene>
<keyword evidence="2" id="KW-0812">Transmembrane</keyword>